<evidence type="ECO:0000313" key="1">
    <source>
        <dbReference type="EMBL" id="CAK9014293.1"/>
    </source>
</evidence>
<dbReference type="EMBL" id="CAXAMN010005557">
    <property type="protein sequence ID" value="CAK9014293.1"/>
    <property type="molecule type" value="Genomic_DNA"/>
</dbReference>
<accession>A0ABP0JIN9</accession>
<reference evidence="1 2" key="1">
    <citation type="submission" date="2024-02" db="EMBL/GenBank/DDBJ databases">
        <authorList>
            <person name="Chen Y."/>
            <person name="Shah S."/>
            <person name="Dougan E. K."/>
            <person name="Thang M."/>
            <person name="Chan C."/>
        </authorList>
    </citation>
    <scope>NUCLEOTIDE SEQUENCE [LARGE SCALE GENOMIC DNA]</scope>
</reference>
<sequence>MVKFEEPNRKSTIVHGEAELKPWSLKHGYKEDDDCPNGFSNGLASTKRPGDAGGPRRYGQCMRLLEDSQIVRGKRFKLQCKVPKEHDDLHLLFLPVEKKKMFVVAVDVGLAKDQKGIEAVGLVHNRRLAKNFLCSRPARLESSHRRQEITMAVAPLQQTDTAQVALCLVKESDTLGSDMWTLLDHLLVEVQRTERSAEVKPLEELLAKAEEKLKEDFGRVLSLLKSADAKGARLAAEALLRKDGPSQPARSSILKGLSQARTFQALLEAGGSLLEKYVPDREHELQDLKRTLQNLQQSLHLTWDDAVTDGPDGPDGLAMLLERHQHDANVTLPVELPLRGEMLMANLAVHRKRGVTLAGLRVMLCWQSGAEKSDLALELCCPESGCEVGMDKAWACACVDDVVVTVETLPEGDLLSSLETLGLEVADAGLEGQRILNIKDGPLKQAATRLGLKVQVGDFVKGIEESKVRLSRPRVSRVHLDVAEPGAKHAKSLQNLFVQQPSEKRYVLQVRLCAGEPVPYQVLLQRAGWPDMVYELPPHEHVEQAVEIFSGNGAELDSQHNAFQLD</sequence>
<dbReference type="Proteomes" id="UP001642484">
    <property type="component" value="Unassembled WGS sequence"/>
</dbReference>
<organism evidence="1 2">
    <name type="scientific">Durusdinium trenchii</name>
    <dbReference type="NCBI Taxonomy" id="1381693"/>
    <lineage>
        <taxon>Eukaryota</taxon>
        <taxon>Sar</taxon>
        <taxon>Alveolata</taxon>
        <taxon>Dinophyceae</taxon>
        <taxon>Suessiales</taxon>
        <taxon>Symbiodiniaceae</taxon>
        <taxon>Durusdinium</taxon>
    </lineage>
</organism>
<name>A0ABP0JIN9_9DINO</name>
<comment type="caution">
    <text evidence="1">The sequence shown here is derived from an EMBL/GenBank/DDBJ whole genome shotgun (WGS) entry which is preliminary data.</text>
</comment>
<keyword evidence="2" id="KW-1185">Reference proteome</keyword>
<evidence type="ECO:0000313" key="2">
    <source>
        <dbReference type="Proteomes" id="UP001642484"/>
    </source>
</evidence>
<protein>
    <submittedName>
        <fullName evidence="1">Uncharacterized protein</fullName>
    </submittedName>
</protein>
<proteinExistence type="predicted"/>
<gene>
    <name evidence="1" type="ORF">CCMP2556_LOCUS11620</name>
</gene>